<dbReference type="PANTHER" id="PTHR35089:SF1">
    <property type="entry name" value="CHAPERONE PROTEIN SKP"/>
    <property type="match status" value="1"/>
</dbReference>
<dbReference type="EMBL" id="JAOSLC020000002">
    <property type="protein sequence ID" value="MDD7913668.1"/>
    <property type="molecule type" value="Genomic_DNA"/>
</dbReference>
<dbReference type="Gene3D" id="3.30.910.20">
    <property type="entry name" value="Skp domain"/>
    <property type="match status" value="1"/>
</dbReference>
<feature type="chain" id="PRO_5047177007" evidence="4">
    <location>
        <begin position="24"/>
        <end position="177"/>
    </location>
</feature>
<reference evidence="5" key="1">
    <citation type="submission" date="2023-02" db="EMBL/GenBank/DDBJ databases">
        <title>Polaribacter ponticola sp. nov., isolated from seawater.</title>
        <authorList>
            <person name="Baek J.H."/>
            <person name="Kim J.M."/>
            <person name="Choi D.G."/>
            <person name="Jeon C.O."/>
        </authorList>
    </citation>
    <scope>NUCLEOTIDE SEQUENCE</scope>
    <source>
        <strain evidence="5">MSW5</strain>
    </source>
</reference>
<dbReference type="InterPro" id="IPR005632">
    <property type="entry name" value="Chaperone_Skp"/>
</dbReference>
<feature type="signal peptide" evidence="4">
    <location>
        <begin position="1"/>
        <end position="23"/>
    </location>
</feature>
<keyword evidence="6" id="KW-1185">Reference proteome</keyword>
<sequence>MKKLKSLLLIAVFTLGIASVANAQKIGHVNSTRVFANMPETRTAQLEIEKTAKTHSIDIQALQKKGENLVNKYRAESQQQTDETNNKRGAEVQQIAARVQKLKEAANEAINEKRNKLLPPITIKIQNAINEIAKAKGLLYILDSAQGGGLIVANGTDIYEDLKAKLGLLKDLQQPKQ</sequence>
<dbReference type="Pfam" id="PF03938">
    <property type="entry name" value="OmpH"/>
    <property type="match status" value="1"/>
</dbReference>
<dbReference type="Proteomes" id="UP001151478">
    <property type="component" value="Unassembled WGS sequence"/>
</dbReference>
<keyword evidence="3" id="KW-0175">Coiled coil</keyword>
<feature type="coiled-coil region" evidence="3">
    <location>
        <begin position="59"/>
        <end position="116"/>
    </location>
</feature>
<evidence type="ECO:0000256" key="3">
    <source>
        <dbReference type="SAM" id="Coils"/>
    </source>
</evidence>
<comment type="similarity">
    <text evidence="1">Belongs to the Skp family.</text>
</comment>
<dbReference type="SMART" id="SM00935">
    <property type="entry name" value="OmpH"/>
    <property type="match status" value="1"/>
</dbReference>
<dbReference type="PANTHER" id="PTHR35089">
    <property type="entry name" value="CHAPERONE PROTEIN SKP"/>
    <property type="match status" value="1"/>
</dbReference>
<evidence type="ECO:0000313" key="5">
    <source>
        <dbReference type="EMBL" id="MDD7913668.1"/>
    </source>
</evidence>
<name>A0ABT5S6E3_9FLAO</name>
<dbReference type="SUPFAM" id="SSF111384">
    <property type="entry name" value="OmpH-like"/>
    <property type="match status" value="1"/>
</dbReference>
<dbReference type="InterPro" id="IPR024930">
    <property type="entry name" value="Skp_dom_sf"/>
</dbReference>
<comment type="caution">
    <text evidence="5">The sequence shown here is derived from an EMBL/GenBank/DDBJ whole genome shotgun (WGS) entry which is preliminary data.</text>
</comment>
<evidence type="ECO:0000256" key="1">
    <source>
        <dbReference type="ARBA" id="ARBA00009091"/>
    </source>
</evidence>
<evidence type="ECO:0000256" key="2">
    <source>
        <dbReference type="ARBA" id="ARBA00022729"/>
    </source>
</evidence>
<keyword evidence="2 4" id="KW-0732">Signal</keyword>
<evidence type="ECO:0000313" key="6">
    <source>
        <dbReference type="Proteomes" id="UP001151478"/>
    </source>
</evidence>
<proteinExistence type="inferred from homology"/>
<protein>
    <submittedName>
        <fullName evidence="5">OmpH family outer membrane protein</fullName>
    </submittedName>
</protein>
<accession>A0ABT5S6E3</accession>
<evidence type="ECO:0000256" key="4">
    <source>
        <dbReference type="SAM" id="SignalP"/>
    </source>
</evidence>
<organism evidence="5 6">
    <name type="scientific">Polaribacter ponticola</name>
    <dbReference type="NCBI Taxonomy" id="2978475"/>
    <lineage>
        <taxon>Bacteria</taxon>
        <taxon>Pseudomonadati</taxon>
        <taxon>Bacteroidota</taxon>
        <taxon>Flavobacteriia</taxon>
        <taxon>Flavobacteriales</taxon>
        <taxon>Flavobacteriaceae</taxon>
    </lineage>
</organism>
<dbReference type="RefSeq" id="WP_265726240.1">
    <property type="nucleotide sequence ID" value="NZ_JAOSLC020000002.1"/>
</dbReference>
<gene>
    <name evidence="5" type="ORF">N5A56_004235</name>
</gene>